<gene>
    <name evidence="1" type="ORF">CYMTET_23842</name>
</gene>
<evidence type="ECO:0000313" key="1">
    <source>
        <dbReference type="EMBL" id="KAK3267613.1"/>
    </source>
</evidence>
<name>A0AAE0FXJ5_9CHLO</name>
<evidence type="ECO:0000313" key="2">
    <source>
        <dbReference type="Proteomes" id="UP001190700"/>
    </source>
</evidence>
<protein>
    <submittedName>
        <fullName evidence="1">Uncharacterized protein</fullName>
    </submittedName>
</protein>
<comment type="caution">
    <text evidence="1">The sequence shown here is derived from an EMBL/GenBank/DDBJ whole genome shotgun (WGS) entry which is preliminary data.</text>
</comment>
<keyword evidence="2" id="KW-1185">Reference proteome</keyword>
<dbReference type="AlphaFoldDB" id="A0AAE0FXJ5"/>
<dbReference type="Proteomes" id="UP001190700">
    <property type="component" value="Unassembled WGS sequence"/>
</dbReference>
<reference evidence="1 2" key="1">
    <citation type="journal article" date="2015" name="Genome Biol. Evol.">
        <title>Comparative Genomics of a Bacterivorous Green Alga Reveals Evolutionary Causalities and Consequences of Phago-Mixotrophic Mode of Nutrition.</title>
        <authorList>
            <person name="Burns J.A."/>
            <person name="Paasch A."/>
            <person name="Narechania A."/>
            <person name="Kim E."/>
        </authorList>
    </citation>
    <scope>NUCLEOTIDE SEQUENCE [LARGE SCALE GENOMIC DNA]</scope>
    <source>
        <strain evidence="1 2">PLY_AMNH</strain>
    </source>
</reference>
<organism evidence="1 2">
    <name type="scientific">Cymbomonas tetramitiformis</name>
    <dbReference type="NCBI Taxonomy" id="36881"/>
    <lineage>
        <taxon>Eukaryota</taxon>
        <taxon>Viridiplantae</taxon>
        <taxon>Chlorophyta</taxon>
        <taxon>Pyramimonadophyceae</taxon>
        <taxon>Pyramimonadales</taxon>
        <taxon>Pyramimonadaceae</taxon>
        <taxon>Cymbomonas</taxon>
    </lineage>
</organism>
<dbReference type="EMBL" id="LGRX02012304">
    <property type="protein sequence ID" value="KAK3267613.1"/>
    <property type="molecule type" value="Genomic_DNA"/>
</dbReference>
<accession>A0AAE0FXJ5</accession>
<sequence>MGGRQQCDPGWEASVAEQEVLPHTVLDELQPGGKATVTKDDEAAWLDTELNATFDGHPDFTEENWEEMRAVVRRRCS</sequence>
<proteinExistence type="predicted"/>